<dbReference type="AlphaFoldDB" id="A0A0F9RLE2"/>
<evidence type="ECO:0000256" key="4">
    <source>
        <dbReference type="ARBA" id="ARBA00023002"/>
    </source>
</evidence>
<dbReference type="InterPro" id="IPR036291">
    <property type="entry name" value="NAD(P)-bd_dom_sf"/>
</dbReference>
<evidence type="ECO:0000256" key="10">
    <source>
        <dbReference type="ARBA" id="ARBA00048873"/>
    </source>
</evidence>
<reference evidence="12" key="1">
    <citation type="journal article" date="2015" name="Nature">
        <title>Complex archaea that bridge the gap between prokaryotes and eukaryotes.</title>
        <authorList>
            <person name="Spang A."/>
            <person name="Saw J.H."/>
            <person name="Jorgensen S.L."/>
            <person name="Zaremba-Niedzwiedzka K."/>
            <person name="Martijn J."/>
            <person name="Lind A.E."/>
            <person name="van Eijk R."/>
            <person name="Schleper C."/>
            <person name="Guy L."/>
            <person name="Ettema T.J."/>
        </authorList>
    </citation>
    <scope>NUCLEOTIDE SEQUENCE</scope>
</reference>
<dbReference type="SUPFAM" id="SSF51735">
    <property type="entry name" value="NAD(P)-binding Rossmann-fold domains"/>
    <property type="match status" value="1"/>
</dbReference>
<dbReference type="PROSITE" id="PS00061">
    <property type="entry name" value="ADH_SHORT"/>
    <property type="match status" value="1"/>
</dbReference>
<evidence type="ECO:0000256" key="11">
    <source>
        <dbReference type="ARBA" id="ARBA00049376"/>
    </source>
</evidence>
<protein>
    <recommendedName>
        <fullName evidence="8">Dihydromonapterin reductase</fullName>
        <ecNumber evidence="1">1.5.1.3</ecNumber>
        <ecNumber evidence="7">1.5.1.50</ecNumber>
    </recommendedName>
    <alternativeName>
        <fullName evidence="9">Dihydrofolate reductase</fullName>
    </alternativeName>
</protein>
<comment type="catalytic activity">
    <reaction evidence="11">
        <text>7,8-dihydromonapterin + NADPH + H(+) = 5,6,7,8-tetrahydromonapterin + NADP(+)</text>
        <dbReference type="Rhea" id="RHEA:34847"/>
        <dbReference type="ChEBI" id="CHEBI:15378"/>
        <dbReference type="ChEBI" id="CHEBI:57783"/>
        <dbReference type="ChEBI" id="CHEBI:58349"/>
        <dbReference type="ChEBI" id="CHEBI:71175"/>
        <dbReference type="ChEBI" id="CHEBI:71177"/>
        <dbReference type="EC" id="1.5.1.50"/>
    </reaction>
</comment>
<evidence type="ECO:0000256" key="9">
    <source>
        <dbReference type="ARBA" id="ARBA00042299"/>
    </source>
</evidence>
<dbReference type="InterPro" id="IPR002347">
    <property type="entry name" value="SDR_fam"/>
</dbReference>
<evidence type="ECO:0000256" key="3">
    <source>
        <dbReference type="ARBA" id="ARBA00022857"/>
    </source>
</evidence>
<name>A0A0F9RLE2_9ZZZZ</name>
<accession>A0A0F9RLE2</accession>
<gene>
    <name evidence="12" type="ORF">LCGC14_0959270</name>
</gene>
<evidence type="ECO:0000256" key="2">
    <source>
        <dbReference type="ARBA" id="ARBA00022563"/>
    </source>
</evidence>
<evidence type="ECO:0000313" key="12">
    <source>
        <dbReference type="EMBL" id="KKN18093.1"/>
    </source>
</evidence>
<dbReference type="EC" id="1.5.1.3" evidence="1"/>
<dbReference type="InterPro" id="IPR020904">
    <property type="entry name" value="Sc_DH/Rdtase_CS"/>
</dbReference>
<comment type="similarity">
    <text evidence="6">Belongs to the short-chain dehydrogenases/reductases (SDR) family. FolM subfamily.</text>
</comment>
<evidence type="ECO:0000256" key="5">
    <source>
        <dbReference type="ARBA" id="ARBA00037508"/>
    </source>
</evidence>
<dbReference type="GO" id="GO:0006730">
    <property type="term" value="P:one-carbon metabolic process"/>
    <property type="evidence" value="ECO:0007669"/>
    <property type="project" value="UniProtKB-KW"/>
</dbReference>
<comment type="caution">
    <text evidence="12">The sequence shown here is derived from an EMBL/GenBank/DDBJ whole genome shotgun (WGS) entry which is preliminary data.</text>
</comment>
<evidence type="ECO:0000256" key="7">
    <source>
        <dbReference type="ARBA" id="ARBA00039145"/>
    </source>
</evidence>
<comment type="catalytic activity">
    <reaction evidence="10">
        <text>(6S)-5,6,7,8-tetrahydrofolate + NADP(+) = 7,8-dihydrofolate + NADPH + H(+)</text>
        <dbReference type="Rhea" id="RHEA:15009"/>
        <dbReference type="ChEBI" id="CHEBI:15378"/>
        <dbReference type="ChEBI" id="CHEBI:57451"/>
        <dbReference type="ChEBI" id="CHEBI:57453"/>
        <dbReference type="ChEBI" id="CHEBI:57783"/>
        <dbReference type="ChEBI" id="CHEBI:58349"/>
        <dbReference type="EC" id="1.5.1.3"/>
    </reaction>
</comment>
<dbReference type="PANTHER" id="PTHR43639:SF6">
    <property type="entry name" value="DIHYDROMONAPTERIN REDUCTASE"/>
    <property type="match status" value="1"/>
</dbReference>
<evidence type="ECO:0000256" key="8">
    <source>
        <dbReference type="ARBA" id="ARBA00039631"/>
    </source>
</evidence>
<keyword evidence="3" id="KW-0521">NADP</keyword>
<dbReference type="Pfam" id="PF00106">
    <property type="entry name" value="adh_short"/>
    <property type="match status" value="1"/>
</dbReference>
<dbReference type="PRINTS" id="PR00081">
    <property type="entry name" value="GDHRDH"/>
</dbReference>
<keyword evidence="2" id="KW-0554">One-carbon metabolism</keyword>
<dbReference type="GO" id="GO:0004146">
    <property type="term" value="F:dihydrofolate reductase activity"/>
    <property type="evidence" value="ECO:0007669"/>
    <property type="project" value="UniProtKB-EC"/>
</dbReference>
<keyword evidence="4" id="KW-0560">Oxidoreductase</keyword>
<evidence type="ECO:0000256" key="6">
    <source>
        <dbReference type="ARBA" id="ARBA00038212"/>
    </source>
</evidence>
<dbReference type="Gene3D" id="3.40.50.720">
    <property type="entry name" value="NAD(P)-binding Rossmann-like Domain"/>
    <property type="match status" value="1"/>
</dbReference>
<dbReference type="EMBL" id="LAZR01003460">
    <property type="protein sequence ID" value="KKN18093.1"/>
    <property type="molecule type" value="Genomic_DNA"/>
</dbReference>
<dbReference type="EC" id="1.5.1.50" evidence="7"/>
<dbReference type="PANTHER" id="PTHR43639">
    <property type="entry name" value="OXIDOREDUCTASE, SHORT-CHAIN DEHYDROGENASE/REDUCTASE FAMILY (AFU_ORTHOLOGUE AFUA_5G02870)"/>
    <property type="match status" value="1"/>
</dbReference>
<organism evidence="12">
    <name type="scientific">marine sediment metagenome</name>
    <dbReference type="NCBI Taxonomy" id="412755"/>
    <lineage>
        <taxon>unclassified sequences</taxon>
        <taxon>metagenomes</taxon>
        <taxon>ecological metagenomes</taxon>
    </lineage>
</organism>
<comment type="function">
    <text evidence="5">Catalyzes the reduction of dihydromonapterin to tetrahydromonapterin. Also has lower activity with dihydrofolate.</text>
</comment>
<evidence type="ECO:0000256" key="1">
    <source>
        <dbReference type="ARBA" id="ARBA00012856"/>
    </source>
</evidence>
<sequence>MLENAILVTGTGRRIGHHLALRLHQDGYTVLAHYRTHTTEIQALQDLGIATIQADLSDSKAILLFVDALKERCNSFRALIHNASSFEPTSENLAIAAQQYEQFFNVHMMAPFLINQGLASLLVGENNDPADIIHITDINVENPTPRFDIYGTTKAGLHNMTLALAKKFAPTIKVNAVAPGPVLFTEKHSAAVRQQMLDETLLAKEGGAEPVYLAVKSLLDNPFITGASIPVDGGRRLSKR</sequence>
<proteinExistence type="inferred from homology"/>